<sequence length="231" mass="24159">MSLATTFGSGGAEPYARALRGHTGALLYLHEFRPGARRRGARPAAIEMNVDRWNADADLVDRTLLASVRGPVLDVGCGPARMVRAAAELGLGVLGIDVSPAAIEIGRAAQLPVALCSVFDAEVPGAGTWQTVLLVDGNIGIGGDVTALLARCAELAVADGEIVVEVHADPRRDRTFLGQLADAHGERSASFPWAEIGAEGLLRRAAGLGLVARQCWSADGRTFCRLAKSRA</sequence>
<proteinExistence type="predicted"/>
<dbReference type="GO" id="GO:0032259">
    <property type="term" value="P:methylation"/>
    <property type="evidence" value="ECO:0007669"/>
    <property type="project" value="UniProtKB-KW"/>
</dbReference>
<gene>
    <name evidence="2" type="ORF">G3T37_05250</name>
</gene>
<dbReference type="InterPro" id="IPR041698">
    <property type="entry name" value="Methyltransf_25"/>
</dbReference>
<dbReference type="CDD" id="cd02440">
    <property type="entry name" value="AdoMet_MTases"/>
    <property type="match status" value="1"/>
</dbReference>
<dbReference type="RefSeq" id="WP_163472370.1">
    <property type="nucleotide sequence ID" value="NZ_JAAGWZ010000001.1"/>
</dbReference>
<accession>A0A7C9TPH4</accession>
<dbReference type="InterPro" id="IPR029063">
    <property type="entry name" value="SAM-dependent_MTases_sf"/>
</dbReference>
<keyword evidence="2" id="KW-0808">Transferase</keyword>
<keyword evidence="3" id="KW-1185">Reference proteome</keyword>
<evidence type="ECO:0000313" key="3">
    <source>
        <dbReference type="Proteomes" id="UP000479756"/>
    </source>
</evidence>
<dbReference type="Pfam" id="PF13649">
    <property type="entry name" value="Methyltransf_25"/>
    <property type="match status" value="1"/>
</dbReference>
<evidence type="ECO:0000313" key="2">
    <source>
        <dbReference type="EMBL" id="NEM90757.1"/>
    </source>
</evidence>
<feature type="domain" description="Methyltransferase" evidence="1">
    <location>
        <begin position="72"/>
        <end position="110"/>
    </location>
</feature>
<organism evidence="2 3">
    <name type="scientific">Galbitalea soli</name>
    <dbReference type="NCBI Taxonomy" id="1268042"/>
    <lineage>
        <taxon>Bacteria</taxon>
        <taxon>Bacillati</taxon>
        <taxon>Actinomycetota</taxon>
        <taxon>Actinomycetes</taxon>
        <taxon>Micrococcales</taxon>
        <taxon>Microbacteriaceae</taxon>
        <taxon>Galbitalea</taxon>
    </lineage>
</organism>
<dbReference type="GO" id="GO:0008168">
    <property type="term" value="F:methyltransferase activity"/>
    <property type="evidence" value="ECO:0007669"/>
    <property type="project" value="UniProtKB-KW"/>
</dbReference>
<dbReference type="Proteomes" id="UP000479756">
    <property type="component" value="Unassembled WGS sequence"/>
</dbReference>
<name>A0A7C9TPH4_9MICO</name>
<dbReference type="AlphaFoldDB" id="A0A7C9TPH4"/>
<evidence type="ECO:0000259" key="1">
    <source>
        <dbReference type="Pfam" id="PF13649"/>
    </source>
</evidence>
<dbReference type="SUPFAM" id="SSF53335">
    <property type="entry name" value="S-adenosyl-L-methionine-dependent methyltransferases"/>
    <property type="match status" value="1"/>
</dbReference>
<keyword evidence="2" id="KW-0489">Methyltransferase</keyword>
<reference evidence="2 3" key="1">
    <citation type="journal article" date="2014" name="Int. J. Syst. Evol. Microbiol.">
        <title>Description of Galbitalea soli gen. nov., sp. nov., and Frondihabitans sucicola sp. nov.</title>
        <authorList>
            <person name="Kim S.J."/>
            <person name="Lim J.M."/>
            <person name="Ahn J.H."/>
            <person name="Weon H.Y."/>
            <person name="Hamada M."/>
            <person name="Suzuki K."/>
            <person name="Ahn T.Y."/>
            <person name="Kwon S.W."/>
        </authorList>
    </citation>
    <scope>NUCLEOTIDE SEQUENCE [LARGE SCALE GENOMIC DNA]</scope>
    <source>
        <strain evidence="2 3">NBRC 108727</strain>
    </source>
</reference>
<dbReference type="Gene3D" id="3.40.50.150">
    <property type="entry name" value="Vaccinia Virus protein VP39"/>
    <property type="match status" value="1"/>
</dbReference>
<comment type="caution">
    <text evidence="2">The sequence shown here is derived from an EMBL/GenBank/DDBJ whole genome shotgun (WGS) entry which is preliminary data.</text>
</comment>
<dbReference type="EMBL" id="JAAGWZ010000001">
    <property type="protein sequence ID" value="NEM90757.1"/>
    <property type="molecule type" value="Genomic_DNA"/>
</dbReference>
<protein>
    <submittedName>
        <fullName evidence="2">Methyltransferase domain-containing protein</fullName>
    </submittedName>
</protein>